<protein>
    <submittedName>
        <fullName evidence="1">DUF72 domain-containing protein</fullName>
    </submittedName>
</protein>
<name>A0A497E2Z8_UNCAE</name>
<evidence type="ECO:0000313" key="1">
    <source>
        <dbReference type="EMBL" id="RLE07714.1"/>
    </source>
</evidence>
<comment type="caution">
    <text evidence="1">The sequence shown here is derived from an EMBL/GenBank/DDBJ whole genome shotgun (WGS) entry which is preliminary data.</text>
</comment>
<dbReference type="Proteomes" id="UP000279422">
    <property type="component" value="Unassembled WGS sequence"/>
</dbReference>
<proteinExistence type="predicted"/>
<dbReference type="PANTHER" id="PTHR30348">
    <property type="entry name" value="UNCHARACTERIZED PROTEIN YECE"/>
    <property type="match status" value="1"/>
</dbReference>
<evidence type="ECO:0000313" key="2">
    <source>
        <dbReference type="Proteomes" id="UP000279422"/>
    </source>
</evidence>
<dbReference type="SUPFAM" id="SSF117396">
    <property type="entry name" value="TM1631-like"/>
    <property type="match status" value="1"/>
</dbReference>
<dbReference type="AlphaFoldDB" id="A0A497E2Z8"/>
<dbReference type="InterPro" id="IPR002763">
    <property type="entry name" value="DUF72"/>
</dbReference>
<dbReference type="Gene3D" id="3.20.20.410">
    <property type="entry name" value="Protein of unknown function UPF0759"/>
    <property type="match status" value="1"/>
</dbReference>
<gene>
    <name evidence="1" type="ORF">DRJ00_07655</name>
</gene>
<dbReference type="EMBL" id="QMPZ01000147">
    <property type="protein sequence ID" value="RLE07714.1"/>
    <property type="molecule type" value="Genomic_DNA"/>
</dbReference>
<organism evidence="1 2">
    <name type="scientific">Aerophobetes bacterium</name>
    <dbReference type="NCBI Taxonomy" id="2030807"/>
    <lineage>
        <taxon>Bacteria</taxon>
        <taxon>Candidatus Aerophobota</taxon>
    </lineage>
</organism>
<dbReference type="Pfam" id="PF01904">
    <property type="entry name" value="DUF72"/>
    <property type="match status" value="1"/>
</dbReference>
<dbReference type="InterPro" id="IPR036520">
    <property type="entry name" value="UPF0759_sf"/>
</dbReference>
<reference evidence="1 2" key="1">
    <citation type="submission" date="2018-06" db="EMBL/GenBank/DDBJ databases">
        <title>Extensive metabolic versatility and redundancy in microbially diverse, dynamic hydrothermal sediments.</title>
        <authorList>
            <person name="Dombrowski N."/>
            <person name="Teske A."/>
            <person name="Baker B.J."/>
        </authorList>
    </citation>
    <scope>NUCLEOTIDE SEQUENCE [LARGE SCALE GENOMIC DNA]</scope>
    <source>
        <strain evidence="1">B47_G16</strain>
    </source>
</reference>
<dbReference type="PANTHER" id="PTHR30348:SF4">
    <property type="entry name" value="DUF72 DOMAIN-CONTAINING PROTEIN"/>
    <property type="match status" value="1"/>
</dbReference>
<accession>A0A497E2Z8</accession>
<sequence>MAKLFIGTSGWVYEHWQSIFYPDDLPSRERLKYFSHHFKRAEVNYYFYHLPRASTFQHWHNQTPEDFVFSVKASRFITHIKRLKGVEEAWKTFAENALNLKEKLGPILFQFPPSFKATQENVDSLQDFLSLINKGYSLRYAFEFRHKSWCDEKIYKMLEDYGACWVIADSPSYPKAEVITADFAYVRMHGSKILFSSKYTTEELRELAKKVKEWLKSGDVYVYFNNDVSGFAVENAKELIKLCS</sequence>